<name>A0A7J6MLX3_PERCH</name>
<dbReference type="Proteomes" id="UP000591131">
    <property type="component" value="Unassembled WGS sequence"/>
</dbReference>
<dbReference type="OrthoDB" id="5393654at2759"/>
<gene>
    <name evidence="1" type="ORF">FOL47_000334</name>
</gene>
<evidence type="ECO:0000313" key="1">
    <source>
        <dbReference type="EMBL" id="KAF4672583.1"/>
    </source>
</evidence>
<dbReference type="PANTHER" id="PTHR35179">
    <property type="entry name" value="PROTEIN CBG02620"/>
    <property type="match status" value="1"/>
</dbReference>
<dbReference type="AlphaFoldDB" id="A0A7J6MLX3"/>
<protein>
    <submittedName>
        <fullName evidence="1">Uncharacterized protein</fullName>
    </submittedName>
</protein>
<dbReference type="PANTHER" id="PTHR35179:SF2">
    <property type="entry name" value="START DOMAIN-CONTAINING PROTEIN"/>
    <property type="match status" value="1"/>
</dbReference>
<accession>A0A7J6MLX3</accession>
<keyword evidence="2" id="KW-1185">Reference proteome</keyword>
<proteinExistence type="predicted"/>
<sequence>MQPISSIDIEPTRTEGPTEPVEIATFNWHASSTEDRPRIVVPGKPATLRSDITTAGAVPPLDFGTGLYVADENQLNQPDYPTESIFQAVNVMKPKFDWQSVDIVTDRNNLRKLVGFLIPKRGDSQGAFKIDVDVVDNTVVFTRTGSTKAQCFGCGHHFEEAMTTDKEDGALRRIVSFKLGTLSLVVRSEVDAVKNGDWKSIGSPVWTKPENSTLEVARAGGPIKAGQFVELKTKSVRREFDFVEAYTQMALGDVDILVLARMQVKTVALLREFTRAEVARAKIDNSRVFGRLEKLLKEILRRVRPRERLGRIKTITGSSRPDQTRRIDNLSLCPVVTLV</sequence>
<reference evidence="1 2" key="1">
    <citation type="submission" date="2020-04" db="EMBL/GenBank/DDBJ databases">
        <title>Perkinsus chesapeaki whole genome sequence.</title>
        <authorList>
            <person name="Bogema D.R."/>
        </authorList>
    </citation>
    <scope>NUCLEOTIDE SEQUENCE [LARGE SCALE GENOMIC DNA]</scope>
    <source>
        <strain evidence="1">ATCC PRA-425</strain>
    </source>
</reference>
<comment type="caution">
    <text evidence="1">The sequence shown here is derived from an EMBL/GenBank/DDBJ whole genome shotgun (WGS) entry which is preliminary data.</text>
</comment>
<organism evidence="1 2">
    <name type="scientific">Perkinsus chesapeaki</name>
    <name type="common">Clam parasite</name>
    <name type="synonym">Perkinsus andrewsi</name>
    <dbReference type="NCBI Taxonomy" id="330153"/>
    <lineage>
        <taxon>Eukaryota</taxon>
        <taxon>Sar</taxon>
        <taxon>Alveolata</taxon>
        <taxon>Perkinsozoa</taxon>
        <taxon>Perkinsea</taxon>
        <taxon>Perkinsida</taxon>
        <taxon>Perkinsidae</taxon>
        <taxon>Perkinsus</taxon>
    </lineage>
</organism>
<dbReference type="EMBL" id="JAAPAO010000105">
    <property type="protein sequence ID" value="KAF4672583.1"/>
    <property type="molecule type" value="Genomic_DNA"/>
</dbReference>
<evidence type="ECO:0000313" key="2">
    <source>
        <dbReference type="Proteomes" id="UP000591131"/>
    </source>
</evidence>